<dbReference type="EMBL" id="CP126084">
    <property type="protein sequence ID" value="WHX50433.1"/>
    <property type="molecule type" value="Genomic_DNA"/>
</dbReference>
<name>A0AA95IDL0_9BACL</name>
<organism evidence="4 5">
    <name type="scientific">Paenibacillus woosongensis</name>
    <dbReference type="NCBI Taxonomy" id="307580"/>
    <lineage>
        <taxon>Bacteria</taxon>
        <taxon>Bacillati</taxon>
        <taxon>Bacillota</taxon>
        <taxon>Bacilli</taxon>
        <taxon>Bacillales</taxon>
        <taxon>Paenibacillaceae</taxon>
        <taxon>Paenibacillus</taxon>
    </lineage>
</organism>
<protein>
    <submittedName>
        <fullName evidence="4">Phage tail tape measure protein</fullName>
    </submittedName>
</protein>
<evidence type="ECO:0000256" key="3">
    <source>
        <dbReference type="SAM" id="Phobius"/>
    </source>
</evidence>
<gene>
    <name evidence="4" type="ORF">QNH46_07190</name>
</gene>
<feature type="coiled-coil region" evidence="1">
    <location>
        <begin position="312"/>
        <end position="366"/>
    </location>
</feature>
<feature type="transmembrane region" description="Helical" evidence="3">
    <location>
        <begin position="23"/>
        <end position="45"/>
    </location>
</feature>
<dbReference type="PANTHER" id="PTHR40903">
    <property type="entry name" value="GLYCINE-RICH CELL WALL STRUCTURAL PROTEIN 1-LIKE"/>
    <property type="match status" value="1"/>
</dbReference>
<dbReference type="Proteomes" id="UP001177943">
    <property type="component" value="Chromosome"/>
</dbReference>
<evidence type="ECO:0000256" key="1">
    <source>
        <dbReference type="SAM" id="Coils"/>
    </source>
</evidence>
<dbReference type="RefSeq" id="WP_283927507.1">
    <property type="nucleotide sequence ID" value="NZ_CP126084.1"/>
</dbReference>
<dbReference type="PANTHER" id="PTHR40903:SF1">
    <property type="entry name" value="HYPHALLY REGULATED CELL WALL PROTEIN 3"/>
    <property type="match status" value="1"/>
</dbReference>
<sequence length="558" mass="60096">MKEIYEQLNVVRRRMQWLNAWKGTRYGLLAGLAAALLWLAAGRLWPLEGLLWQGAGLVVLFALSGLLWGFLAKRVSLPEAARMMDQAVDGEERRDDMATALAYSESDALAVKWQRAQAVQYGSAYIREIKRRLPFPVRRKFWLSATSLLIALAILAILPNPMQQEIAKRKEQREWVNAQQQKTEEQLKELEARKLEPIAKEALAKEIAELRRALELNKEPEEALDSVEHAMKSLKEMSAKIELKQQKMEKWLEDWKANPFSQGLAASLKQQNQQSLSEKMEDFRKKAAAMSTEERKRLAEDLQQIAEAAPQNDEKAQRLAEALKKAAEALEKGTLQEIEQALELLEQAIQESMAGLKSDLNQAEAAAALAAALAKQGMGLAEQMAASGLAVSDTWSMGGIAEQWAGEAMLAGGEPGSGASGEGGAGGSSGQGQGQGQGQGSGQGSGSGAGSGGMGRGGQGAGNGQGAGLGSGGRELVTTPRDLKGSGNVERDSGEIHGGGGDVQKGGKSPVFDGVSRPYDEVYSDYAAEAKRSLERSELPISVQSLVESYFTEIDPGY</sequence>
<dbReference type="AlphaFoldDB" id="A0AA95IDL0"/>
<keyword evidence="3" id="KW-1133">Transmembrane helix</keyword>
<keyword evidence="3" id="KW-0812">Transmembrane</keyword>
<feature type="region of interest" description="Disordered" evidence="2">
    <location>
        <begin position="410"/>
        <end position="516"/>
    </location>
</feature>
<dbReference type="KEGG" id="pwn:QNH46_07190"/>
<accession>A0AA95IDL0</accession>
<evidence type="ECO:0000256" key="2">
    <source>
        <dbReference type="SAM" id="MobiDB-lite"/>
    </source>
</evidence>
<evidence type="ECO:0000313" key="5">
    <source>
        <dbReference type="Proteomes" id="UP001177943"/>
    </source>
</evidence>
<keyword evidence="1" id="KW-0175">Coiled coil</keyword>
<evidence type="ECO:0000313" key="4">
    <source>
        <dbReference type="EMBL" id="WHX50433.1"/>
    </source>
</evidence>
<reference evidence="4" key="1">
    <citation type="submission" date="2023-05" db="EMBL/GenBank/DDBJ databases">
        <title>Comparative genomics of Bacillaceae isolates and their secondary metabolite potential.</title>
        <authorList>
            <person name="Song L."/>
            <person name="Nielsen L.J."/>
            <person name="Mohite O."/>
            <person name="Xu X."/>
            <person name="Weber T."/>
            <person name="Kovacs A.T."/>
        </authorList>
    </citation>
    <scope>NUCLEOTIDE SEQUENCE</scope>
    <source>
        <strain evidence="4">B2_4</strain>
    </source>
</reference>
<proteinExistence type="predicted"/>
<feature type="compositionally biased region" description="Basic and acidic residues" evidence="2">
    <location>
        <begin position="481"/>
        <end position="495"/>
    </location>
</feature>
<feature type="coiled-coil region" evidence="1">
    <location>
        <begin position="224"/>
        <end position="254"/>
    </location>
</feature>
<feature type="compositionally biased region" description="Gly residues" evidence="2">
    <location>
        <begin position="413"/>
        <end position="473"/>
    </location>
</feature>
<keyword evidence="3" id="KW-0472">Membrane</keyword>
<feature type="transmembrane region" description="Helical" evidence="3">
    <location>
        <begin position="141"/>
        <end position="159"/>
    </location>
</feature>
<feature type="transmembrane region" description="Helical" evidence="3">
    <location>
        <begin position="51"/>
        <end position="72"/>
    </location>
</feature>